<dbReference type="AlphaFoldDB" id="A0A8J6R5L2"/>
<dbReference type="InterPro" id="IPR050266">
    <property type="entry name" value="AB_hydrolase_sf"/>
</dbReference>
<gene>
    <name evidence="2" type="ORF">ICT70_06875</name>
</gene>
<dbReference type="GO" id="GO:0016787">
    <property type="term" value="F:hydrolase activity"/>
    <property type="evidence" value="ECO:0007669"/>
    <property type="project" value="UniProtKB-KW"/>
</dbReference>
<comment type="caution">
    <text evidence="2">The sequence shown here is derived from an EMBL/GenBank/DDBJ whole genome shotgun (WGS) entry which is preliminary data.</text>
</comment>
<protein>
    <submittedName>
        <fullName evidence="2">Alpha/beta fold hydrolase</fullName>
    </submittedName>
</protein>
<evidence type="ECO:0000313" key="2">
    <source>
        <dbReference type="EMBL" id="MBD1400389.1"/>
    </source>
</evidence>
<dbReference type="Proteomes" id="UP000632828">
    <property type="component" value="Unassembled WGS sequence"/>
</dbReference>
<dbReference type="RefSeq" id="WP_191154845.1">
    <property type="nucleotide sequence ID" value="NZ_JACWUN010000006.1"/>
</dbReference>
<dbReference type="PANTHER" id="PTHR43798">
    <property type="entry name" value="MONOACYLGLYCEROL LIPASE"/>
    <property type="match status" value="1"/>
</dbReference>
<evidence type="ECO:0000259" key="1">
    <source>
        <dbReference type="Pfam" id="PF00561"/>
    </source>
</evidence>
<dbReference type="Gene3D" id="3.40.50.1820">
    <property type="entry name" value="alpha/beta hydrolase"/>
    <property type="match status" value="1"/>
</dbReference>
<keyword evidence="3" id="KW-1185">Reference proteome</keyword>
<dbReference type="InterPro" id="IPR000073">
    <property type="entry name" value="AB_hydrolase_1"/>
</dbReference>
<name>A0A8J6R5L2_9BACT</name>
<accession>A0A8J6R5L2</accession>
<reference evidence="2" key="1">
    <citation type="submission" date="2020-09" db="EMBL/GenBank/DDBJ databases">
        <title>Pelobacter alkaliphilus sp. nov., a novel anaerobic arsenate-reducing bacterium from terrestrial mud volcano.</title>
        <authorList>
            <person name="Khomyakova M.A."/>
            <person name="Merkel A.Y."/>
            <person name="Slobodkin A.I."/>
        </authorList>
    </citation>
    <scope>NUCLEOTIDE SEQUENCE</scope>
    <source>
        <strain evidence="2">M08fum</strain>
    </source>
</reference>
<feature type="domain" description="AB hydrolase-1" evidence="1">
    <location>
        <begin position="16"/>
        <end position="238"/>
    </location>
</feature>
<dbReference type="EMBL" id="JACWUN010000006">
    <property type="protein sequence ID" value="MBD1400389.1"/>
    <property type="molecule type" value="Genomic_DNA"/>
</dbReference>
<dbReference type="Pfam" id="PF00561">
    <property type="entry name" value="Abhydrolase_1"/>
    <property type="match status" value="1"/>
</dbReference>
<organism evidence="2 3">
    <name type="scientific">Pelovirga terrestris</name>
    <dbReference type="NCBI Taxonomy" id="2771352"/>
    <lineage>
        <taxon>Bacteria</taxon>
        <taxon>Pseudomonadati</taxon>
        <taxon>Thermodesulfobacteriota</taxon>
        <taxon>Desulfuromonadia</taxon>
        <taxon>Geobacterales</taxon>
        <taxon>Geobacteraceae</taxon>
        <taxon>Pelovirga</taxon>
    </lineage>
</organism>
<keyword evidence="2" id="KW-0378">Hydrolase</keyword>
<sequence length="273" mass="30961">MQKKNSIPFKDIGQGPAVVLIHDLPLTAEIWNEQIDPLQHAGFRVILPDFSQCREYNSIADYSHSILRLLNRLGLRRFAACGMGMGGAILFDLLERHPKRIAGACFISTRPVQDDVQERARRAELINQLMQSEGENAREQLVSMLFAGREQQLPAHLINSVRQMVNNYDRDALINGLKAMIHRRDYTQLLANLQLPTMVVSGEHDNICHPHHIGVMAGILPRCLCSDQLDGGHLLSLELPQELSRKLVDFFRRIAPRRNQVEVEEPEELVPAM</sequence>
<dbReference type="InterPro" id="IPR029058">
    <property type="entry name" value="AB_hydrolase_fold"/>
</dbReference>
<dbReference type="SUPFAM" id="SSF53474">
    <property type="entry name" value="alpha/beta-Hydrolases"/>
    <property type="match status" value="1"/>
</dbReference>
<proteinExistence type="predicted"/>
<evidence type="ECO:0000313" key="3">
    <source>
        <dbReference type="Proteomes" id="UP000632828"/>
    </source>
</evidence>